<dbReference type="Gene3D" id="1.10.630.10">
    <property type="entry name" value="Cytochrome P450"/>
    <property type="match status" value="1"/>
</dbReference>
<keyword evidence="6 8" id="KW-0503">Monooxygenase</keyword>
<comment type="similarity">
    <text evidence="1 8">Belongs to the cytochrome P450 family.</text>
</comment>
<gene>
    <name evidence="9" type="ORF">HZF05_14380</name>
</gene>
<evidence type="ECO:0000256" key="6">
    <source>
        <dbReference type="ARBA" id="ARBA00023033"/>
    </source>
</evidence>
<evidence type="ECO:0000256" key="7">
    <source>
        <dbReference type="ARBA" id="ARBA00043906"/>
    </source>
</evidence>
<dbReference type="PRINTS" id="PR00385">
    <property type="entry name" value="P450"/>
</dbReference>
<dbReference type="PRINTS" id="PR00359">
    <property type="entry name" value="BP450"/>
</dbReference>
<sequence>MQEAAIDNAIASGQFYGDPSRKYALFAQLRREDPVRWTEPEGYRPFWTVTRHADIIEIERQNDRFLNEPRSRLLSIDFEQRVAALMEGKPLLVQSMHSMDGDHHRAYRQITASWFMPKHLKRLEQQVGVRARATVDTLLASGPTLDFYRDVAVWYPLKVIMLILGLPDADAVHLQRLTSSYFGGGDPEQQKAGDVIDAAQAFREYFQGIVEERRRKPTDDVASLIANAEIDGRPIEPYLASSYYIALAAAGHDTTSASIAGGLLALIQNPSQWQALKADETLMGSAVEEIIRWVAPINHFFRTAKEDCEFQGKQIKAGDNLMMVYPSGNRDEQAFEEPDRFRIDRRANRHLGFGFGVHLCLGALLAKMEMQILFRELTARVSSFELNGDPAWVETTFVGGLKRLPIKLIL</sequence>
<dbReference type="Pfam" id="PF00067">
    <property type="entry name" value="p450"/>
    <property type="match status" value="1"/>
</dbReference>
<keyword evidence="4 8" id="KW-0560">Oxidoreductase</keyword>
<dbReference type="PANTHER" id="PTHR46696:SF1">
    <property type="entry name" value="CYTOCHROME P450 YJIB-RELATED"/>
    <property type="match status" value="1"/>
</dbReference>
<dbReference type="InterPro" id="IPR017972">
    <property type="entry name" value="Cyt_P450_CS"/>
</dbReference>
<reference evidence="9 10" key="1">
    <citation type="submission" date="2020-07" db="EMBL/GenBank/DDBJ databases">
        <authorList>
            <person name="Sun Q."/>
        </authorList>
    </citation>
    <scope>NUCLEOTIDE SEQUENCE [LARGE SCALE GENOMIC DNA]</scope>
    <source>
        <strain evidence="9 10">CGMCC 1.13654</strain>
    </source>
</reference>
<organism evidence="9 10">
    <name type="scientific">Sphingomonas chungangi</name>
    <dbReference type="NCBI Taxonomy" id="2683589"/>
    <lineage>
        <taxon>Bacteria</taxon>
        <taxon>Pseudomonadati</taxon>
        <taxon>Pseudomonadota</taxon>
        <taxon>Alphaproteobacteria</taxon>
        <taxon>Sphingomonadales</taxon>
        <taxon>Sphingomonadaceae</taxon>
        <taxon>Sphingomonas</taxon>
    </lineage>
</organism>
<evidence type="ECO:0000256" key="5">
    <source>
        <dbReference type="ARBA" id="ARBA00023004"/>
    </source>
</evidence>
<keyword evidence="5 8" id="KW-0408">Iron</keyword>
<proteinExistence type="inferred from homology"/>
<comment type="function">
    <text evidence="7">Cytochromes P450 are a group of heme-thiolate monooxygenases. They oxidize a variety of structurally unrelated compounds, including steroids, fatty acids, and xenobiotics.</text>
</comment>
<evidence type="ECO:0000313" key="9">
    <source>
        <dbReference type="EMBL" id="MBA2935271.1"/>
    </source>
</evidence>
<dbReference type="PROSITE" id="PS00086">
    <property type="entry name" value="CYTOCHROME_P450"/>
    <property type="match status" value="1"/>
</dbReference>
<evidence type="ECO:0000256" key="4">
    <source>
        <dbReference type="ARBA" id="ARBA00023002"/>
    </source>
</evidence>
<evidence type="ECO:0000256" key="3">
    <source>
        <dbReference type="ARBA" id="ARBA00022723"/>
    </source>
</evidence>
<evidence type="ECO:0000256" key="1">
    <source>
        <dbReference type="ARBA" id="ARBA00010617"/>
    </source>
</evidence>
<accession>A0A838L7H6</accession>
<dbReference type="GO" id="GO:0020037">
    <property type="term" value="F:heme binding"/>
    <property type="evidence" value="ECO:0007669"/>
    <property type="project" value="InterPro"/>
</dbReference>
<dbReference type="SUPFAM" id="SSF48264">
    <property type="entry name" value="Cytochrome P450"/>
    <property type="match status" value="1"/>
</dbReference>
<dbReference type="InterPro" id="IPR002397">
    <property type="entry name" value="Cyt_P450_B"/>
</dbReference>
<keyword evidence="2 8" id="KW-0349">Heme</keyword>
<dbReference type="RefSeq" id="WP_160365271.1">
    <property type="nucleotide sequence ID" value="NZ_JACEIB010000025.1"/>
</dbReference>
<evidence type="ECO:0000256" key="2">
    <source>
        <dbReference type="ARBA" id="ARBA00022617"/>
    </source>
</evidence>
<keyword evidence="10" id="KW-1185">Reference proteome</keyword>
<dbReference type="GO" id="GO:0016705">
    <property type="term" value="F:oxidoreductase activity, acting on paired donors, with incorporation or reduction of molecular oxygen"/>
    <property type="evidence" value="ECO:0007669"/>
    <property type="project" value="InterPro"/>
</dbReference>
<dbReference type="InterPro" id="IPR001128">
    <property type="entry name" value="Cyt_P450"/>
</dbReference>
<dbReference type="CDD" id="cd11033">
    <property type="entry name" value="CYP142-like"/>
    <property type="match status" value="1"/>
</dbReference>
<dbReference type="AlphaFoldDB" id="A0A838L7H6"/>
<evidence type="ECO:0000256" key="8">
    <source>
        <dbReference type="RuleBase" id="RU000461"/>
    </source>
</evidence>
<dbReference type="EMBL" id="JACEIB010000025">
    <property type="protein sequence ID" value="MBA2935271.1"/>
    <property type="molecule type" value="Genomic_DNA"/>
</dbReference>
<dbReference type="PANTHER" id="PTHR46696">
    <property type="entry name" value="P450, PUTATIVE (EUROFUNG)-RELATED"/>
    <property type="match status" value="1"/>
</dbReference>
<dbReference type="GO" id="GO:0005506">
    <property type="term" value="F:iron ion binding"/>
    <property type="evidence" value="ECO:0007669"/>
    <property type="project" value="InterPro"/>
</dbReference>
<dbReference type="Proteomes" id="UP000570166">
    <property type="component" value="Unassembled WGS sequence"/>
</dbReference>
<evidence type="ECO:0000313" key="10">
    <source>
        <dbReference type="Proteomes" id="UP000570166"/>
    </source>
</evidence>
<comment type="caution">
    <text evidence="9">The sequence shown here is derived from an EMBL/GenBank/DDBJ whole genome shotgun (WGS) entry which is preliminary data.</text>
</comment>
<dbReference type="FunFam" id="1.10.630.10:FF:000018">
    <property type="entry name" value="Cytochrome P450 monooxygenase"/>
    <property type="match status" value="1"/>
</dbReference>
<protein>
    <submittedName>
        <fullName evidence="9">Cytochrome P450</fullName>
    </submittedName>
</protein>
<keyword evidence="3 8" id="KW-0479">Metal-binding</keyword>
<name>A0A838L7H6_9SPHN</name>
<dbReference type="InterPro" id="IPR036396">
    <property type="entry name" value="Cyt_P450_sf"/>
</dbReference>
<dbReference type="GO" id="GO:0004497">
    <property type="term" value="F:monooxygenase activity"/>
    <property type="evidence" value="ECO:0007669"/>
    <property type="project" value="UniProtKB-KW"/>
</dbReference>